<evidence type="ECO:0000313" key="1">
    <source>
        <dbReference type="EMBL" id="CAH7683329.1"/>
    </source>
</evidence>
<accession>A0AAV0BBI9</accession>
<gene>
    <name evidence="1" type="ORF">PPACK8108_LOCUS16792</name>
</gene>
<organism evidence="1 2">
    <name type="scientific">Phakopsora pachyrhizi</name>
    <name type="common">Asian soybean rust disease fungus</name>
    <dbReference type="NCBI Taxonomy" id="170000"/>
    <lineage>
        <taxon>Eukaryota</taxon>
        <taxon>Fungi</taxon>
        <taxon>Dikarya</taxon>
        <taxon>Basidiomycota</taxon>
        <taxon>Pucciniomycotina</taxon>
        <taxon>Pucciniomycetes</taxon>
        <taxon>Pucciniales</taxon>
        <taxon>Phakopsoraceae</taxon>
        <taxon>Phakopsora</taxon>
    </lineage>
</organism>
<dbReference type="Proteomes" id="UP001153365">
    <property type="component" value="Unassembled WGS sequence"/>
</dbReference>
<dbReference type="EMBL" id="CALTRL010004620">
    <property type="protein sequence ID" value="CAH7683329.1"/>
    <property type="molecule type" value="Genomic_DNA"/>
</dbReference>
<reference evidence="1" key="1">
    <citation type="submission" date="2022-06" db="EMBL/GenBank/DDBJ databases">
        <authorList>
            <consortium name="SYNGENTA / RWTH Aachen University"/>
        </authorList>
    </citation>
    <scope>NUCLEOTIDE SEQUENCE</scope>
</reference>
<keyword evidence="2" id="KW-1185">Reference proteome</keyword>
<name>A0AAV0BBI9_PHAPC</name>
<comment type="caution">
    <text evidence="1">The sequence shown here is derived from an EMBL/GenBank/DDBJ whole genome shotgun (WGS) entry which is preliminary data.</text>
</comment>
<protein>
    <submittedName>
        <fullName evidence="1">Uncharacterized protein</fullName>
    </submittedName>
</protein>
<sequence length="179" mass="20072">MPVTIPFLESSKVIFKTKEAYNLDKFIETNLKDTRKAEIMQTHLLGAGSHFYLNDRLEALSSCVQSAGLTQKEPLRLCFPRIVAKILAQKFATLSPTEPVSDTSSFDKPFEALIKQCDVDKEITRIETSAVNHSIRNIQSEQSASYFAEVSLSAESNQRSALPEIDLSSFYSKNFRTIA</sequence>
<evidence type="ECO:0000313" key="2">
    <source>
        <dbReference type="Proteomes" id="UP001153365"/>
    </source>
</evidence>
<dbReference type="AlphaFoldDB" id="A0AAV0BBI9"/>
<proteinExistence type="predicted"/>